<gene>
    <name evidence="2" type="ORF">CRE_05933</name>
    <name evidence="3" type="ORF">GCK72_025149</name>
</gene>
<proteinExistence type="predicted"/>
<protein>
    <submittedName>
        <fullName evidence="2">Uncharacterized protein</fullName>
    </submittedName>
</protein>
<reference evidence="2" key="1">
    <citation type="submission" date="2007-07" db="EMBL/GenBank/DDBJ databases">
        <title>PCAP assembly of the Caenorhabditis remanei genome.</title>
        <authorList>
            <consortium name="The Caenorhabditis remanei Sequencing Consortium"/>
            <person name="Wilson R.K."/>
        </authorList>
    </citation>
    <scope>NUCLEOTIDE SEQUENCE [LARGE SCALE GENOMIC DNA]</scope>
    <source>
        <strain evidence="2">PB4641</strain>
    </source>
</reference>
<dbReference type="OrthoDB" id="5808651at2759"/>
<name>E3MZD2_CAERE</name>
<dbReference type="KEGG" id="crq:GCK72_025149"/>
<feature type="compositionally biased region" description="Basic and acidic residues" evidence="1">
    <location>
        <begin position="16"/>
        <end position="57"/>
    </location>
</feature>
<dbReference type="AlphaFoldDB" id="E3MZD2"/>
<reference evidence="3 5" key="2">
    <citation type="submission" date="2019-12" db="EMBL/GenBank/DDBJ databases">
        <title>Chromosome-level assembly of the Caenorhabditis remanei genome.</title>
        <authorList>
            <person name="Teterina A.A."/>
            <person name="Willis J.H."/>
            <person name="Phillips P.C."/>
        </authorList>
    </citation>
    <scope>NUCLEOTIDE SEQUENCE [LARGE SCALE GENOMIC DNA]</scope>
    <source>
        <strain evidence="3 5">PX506</strain>
        <tissue evidence="3">Whole organism</tissue>
    </source>
</reference>
<dbReference type="EMBL" id="WUAV01000006">
    <property type="protein sequence ID" value="KAF1748682.1"/>
    <property type="molecule type" value="Genomic_DNA"/>
</dbReference>
<dbReference type="InParanoid" id="E3MZD2"/>
<evidence type="ECO:0000256" key="1">
    <source>
        <dbReference type="SAM" id="MobiDB-lite"/>
    </source>
</evidence>
<evidence type="ECO:0000313" key="2">
    <source>
        <dbReference type="EMBL" id="EFP12865.1"/>
    </source>
</evidence>
<evidence type="ECO:0000313" key="5">
    <source>
        <dbReference type="Proteomes" id="UP000483820"/>
    </source>
</evidence>
<keyword evidence="4" id="KW-1185">Reference proteome</keyword>
<evidence type="ECO:0000313" key="3">
    <source>
        <dbReference type="EMBL" id="KAF1748682.1"/>
    </source>
</evidence>
<organism evidence="4">
    <name type="scientific">Caenorhabditis remanei</name>
    <name type="common">Caenorhabditis vulgaris</name>
    <dbReference type="NCBI Taxonomy" id="31234"/>
    <lineage>
        <taxon>Eukaryota</taxon>
        <taxon>Metazoa</taxon>
        <taxon>Ecdysozoa</taxon>
        <taxon>Nematoda</taxon>
        <taxon>Chromadorea</taxon>
        <taxon>Rhabditida</taxon>
        <taxon>Rhabditina</taxon>
        <taxon>Rhabditomorpha</taxon>
        <taxon>Rhabditoidea</taxon>
        <taxon>Rhabditidae</taxon>
        <taxon>Peloderinae</taxon>
        <taxon>Caenorhabditis</taxon>
    </lineage>
</organism>
<sequence>MSSEPLPISKLPTDFSELHKQEMARREKEEQENNKWVFEKPTAEENQKPAEPRRLSPEEIALWESLGDSNDEDEEEERIDKESLKRKCRNHINNRLQILKEGTEEILTTRGKFFFIYLHV</sequence>
<dbReference type="Proteomes" id="UP000483820">
    <property type="component" value="Chromosome X"/>
</dbReference>
<dbReference type="GeneID" id="9801626"/>
<accession>E3MZD2</accession>
<evidence type="ECO:0000313" key="4">
    <source>
        <dbReference type="Proteomes" id="UP000008281"/>
    </source>
</evidence>
<dbReference type="HOGENOM" id="CLU_2051831_0_0_1"/>
<dbReference type="CTD" id="9801626"/>
<feature type="region of interest" description="Disordered" evidence="1">
    <location>
        <begin position="1"/>
        <end position="82"/>
    </location>
</feature>
<dbReference type="RefSeq" id="XP_003098452.1">
    <property type="nucleotide sequence ID" value="XM_003098404.1"/>
</dbReference>
<dbReference type="eggNOG" id="ENOG502TJ74">
    <property type="taxonomic scope" value="Eukaryota"/>
</dbReference>
<dbReference type="EMBL" id="DS268500">
    <property type="protein sequence ID" value="EFP12865.1"/>
    <property type="molecule type" value="Genomic_DNA"/>
</dbReference>
<dbReference type="Proteomes" id="UP000008281">
    <property type="component" value="Unassembled WGS sequence"/>
</dbReference>